<proteinExistence type="inferred from homology"/>
<dbReference type="GO" id="GO:0009264">
    <property type="term" value="P:deoxyribonucleotide catabolic process"/>
    <property type="evidence" value="ECO:0007669"/>
    <property type="project" value="InterPro"/>
</dbReference>
<dbReference type="SMART" id="SM00072">
    <property type="entry name" value="GuKc"/>
    <property type="match status" value="1"/>
</dbReference>
<dbReference type="InterPro" id="IPR008145">
    <property type="entry name" value="GK/Ca_channel_bsu"/>
</dbReference>
<dbReference type="OrthoDB" id="278110at2"/>
<comment type="similarity">
    <text evidence="2">Belongs to the 5'(3')-deoxyribonucleotidase family.</text>
</comment>
<comment type="catalytic activity">
    <reaction evidence="4">
        <text>GMP + ATP = GDP + ADP</text>
        <dbReference type="Rhea" id="RHEA:20780"/>
        <dbReference type="ChEBI" id="CHEBI:30616"/>
        <dbReference type="ChEBI" id="CHEBI:58115"/>
        <dbReference type="ChEBI" id="CHEBI:58189"/>
        <dbReference type="ChEBI" id="CHEBI:456216"/>
        <dbReference type="EC" id="2.7.4.8"/>
    </reaction>
</comment>
<evidence type="ECO:0000256" key="5">
    <source>
        <dbReference type="PIRSR" id="PIRSR610708-1"/>
    </source>
</evidence>
<accession>A0A5P6VNQ2</accession>
<feature type="active site" description="Proton donor" evidence="5">
    <location>
        <position position="11"/>
    </location>
</feature>
<dbReference type="RefSeq" id="WP_151622800.1">
    <property type="nucleotide sequence ID" value="NZ_CP043028.1"/>
</dbReference>
<evidence type="ECO:0000259" key="6">
    <source>
        <dbReference type="SMART" id="SM00072"/>
    </source>
</evidence>
<evidence type="ECO:0000256" key="4">
    <source>
        <dbReference type="ARBA" id="ARBA00048594"/>
    </source>
</evidence>
<dbReference type="Gene3D" id="3.40.50.300">
    <property type="entry name" value="P-loop containing nucleotide triphosphate hydrolases"/>
    <property type="match status" value="1"/>
</dbReference>
<dbReference type="GO" id="GO:0008253">
    <property type="term" value="F:5'-nucleotidase activity"/>
    <property type="evidence" value="ECO:0007669"/>
    <property type="project" value="InterPro"/>
</dbReference>
<dbReference type="Gene3D" id="3.40.50.1000">
    <property type="entry name" value="HAD superfamily/HAD-like"/>
    <property type="match status" value="1"/>
</dbReference>
<evidence type="ECO:0000256" key="2">
    <source>
        <dbReference type="ARBA" id="ARBA00009589"/>
    </source>
</evidence>
<keyword evidence="3" id="KW-0808">Transferase</keyword>
<evidence type="ECO:0000313" key="8">
    <source>
        <dbReference type="Proteomes" id="UP000327030"/>
    </source>
</evidence>
<protein>
    <submittedName>
        <fullName evidence="7">Guanylate kinase</fullName>
    </submittedName>
</protein>
<dbReference type="AlphaFoldDB" id="A0A5P6VNQ2"/>
<dbReference type="SUPFAM" id="SSF52540">
    <property type="entry name" value="P-loop containing nucleoside triphosphate hydrolases"/>
    <property type="match status" value="1"/>
</dbReference>
<name>A0A5P6VNQ2_PSEXY</name>
<dbReference type="InterPro" id="IPR027417">
    <property type="entry name" value="P-loop_NTPase"/>
</dbReference>
<dbReference type="InterPro" id="IPR010708">
    <property type="entry name" value="5'(3')-deoxyribonucleotidase"/>
</dbReference>
<feature type="active site" description="Nucleophile" evidence="5">
    <location>
        <position position="9"/>
    </location>
</feature>
<comment type="function">
    <text evidence="1">Essential for recycling GMP and indirectly, cGMP.</text>
</comment>
<dbReference type="GO" id="GO:0004385">
    <property type="term" value="F:GMP kinase activity"/>
    <property type="evidence" value="ECO:0007669"/>
    <property type="project" value="UniProtKB-EC"/>
</dbReference>
<evidence type="ECO:0000256" key="3">
    <source>
        <dbReference type="ARBA" id="ARBA00022679"/>
    </source>
</evidence>
<feature type="domain" description="Guanylate kinase/L-type calcium channel beta subunit" evidence="6">
    <location>
        <begin position="188"/>
        <end position="354"/>
    </location>
</feature>
<evidence type="ECO:0000256" key="1">
    <source>
        <dbReference type="ARBA" id="ARBA00003531"/>
    </source>
</evidence>
<dbReference type="EMBL" id="CP043028">
    <property type="protein sequence ID" value="QFJ54306.1"/>
    <property type="molecule type" value="Genomic_DNA"/>
</dbReference>
<dbReference type="InterPro" id="IPR023214">
    <property type="entry name" value="HAD_sf"/>
</dbReference>
<keyword evidence="7" id="KW-0418">Kinase</keyword>
<dbReference type="Proteomes" id="UP000327030">
    <property type="component" value="Chromosome 1"/>
</dbReference>
<dbReference type="PANTHER" id="PTHR23117">
    <property type="entry name" value="GUANYLATE KINASE-RELATED"/>
    <property type="match status" value="1"/>
</dbReference>
<dbReference type="PANTHER" id="PTHR23117:SF13">
    <property type="entry name" value="GUANYLATE KINASE"/>
    <property type="match status" value="1"/>
</dbReference>
<reference evidence="8" key="1">
    <citation type="submission" date="2019-08" db="EMBL/GenBank/DDBJ databases">
        <title>Complete Genome Sequence of the Polysaccharide-Degrading Rumen Bacterium Pseudobutyrivibrio xylanivorans MA3014.</title>
        <authorList>
            <person name="Palevich N."/>
            <person name="Maclean P.H."/>
            <person name="Kelly W.J."/>
            <person name="Leahy S.C."/>
            <person name="Rakonjac J."/>
            <person name="Attwood G.T."/>
        </authorList>
    </citation>
    <scope>NUCLEOTIDE SEQUENCE [LARGE SCALE GENOMIC DNA]</scope>
    <source>
        <strain evidence="8">MA3014</strain>
    </source>
</reference>
<dbReference type="Pfam" id="PF06941">
    <property type="entry name" value="NT5C"/>
    <property type="match status" value="1"/>
</dbReference>
<dbReference type="GO" id="GO:0005829">
    <property type="term" value="C:cytosol"/>
    <property type="evidence" value="ECO:0007669"/>
    <property type="project" value="TreeGrafter"/>
</dbReference>
<dbReference type="KEGG" id="pxv:FXF36_05245"/>
<gene>
    <name evidence="7" type="ORF">FXF36_05245</name>
</gene>
<organism evidence="7 8">
    <name type="scientific">Pseudobutyrivibrio xylanivorans</name>
    <dbReference type="NCBI Taxonomy" id="185007"/>
    <lineage>
        <taxon>Bacteria</taxon>
        <taxon>Bacillati</taxon>
        <taxon>Bacillota</taxon>
        <taxon>Clostridia</taxon>
        <taxon>Lachnospirales</taxon>
        <taxon>Lachnospiraceae</taxon>
        <taxon>Pseudobutyrivibrio</taxon>
    </lineage>
</organism>
<dbReference type="Pfam" id="PF00625">
    <property type="entry name" value="Guanylate_kin"/>
    <property type="match status" value="1"/>
</dbReference>
<evidence type="ECO:0000313" key="7">
    <source>
        <dbReference type="EMBL" id="QFJ54306.1"/>
    </source>
</evidence>
<sequence>MRTYSFEIDFDDVLAPFCGIAVQLANEENPGLDATINDIKSWGNGEDGSKQSIIAKYYDDERILRKQKISDEAKTFIYKLMEIGDVYINTAVSPKYAGLRYEQIAEQLPEFPLENVILTFSKQTVKVDFQLDDGGHNILKSQAKYPILMRRPWNSHLSGILAVNDYSEFFILVDQIINASSKKVKPTVPSVLALIGPSGCNKNEIADRLSADGFAMRIHSVTTGVASENHDKVSEKEFSSLKFISHTVYAGNRYGIPKDAIEKALASGLNAVIPTDITGAIAMKKEYPVVLIFCKASHEFMIDKILSKNLDNEAIKYRWLSMEKELQNKELCDVVVNSERVEDATNVIKNLFLQ</sequence>